<proteinExistence type="predicted"/>
<evidence type="ECO:0000313" key="2">
    <source>
        <dbReference type="EMBL" id="UYQ94915.1"/>
    </source>
</evidence>
<dbReference type="InterPro" id="IPR018004">
    <property type="entry name" value="KilA/APSES_HTH"/>
</dbReference>
<feature type="domain" description="KilA-N" evidence="1">
    <location>
        <begin position="5"/>
        <end position="133"/>
    </location>
</feature>
<organism evidence="2 3">
    <name type="scientific">Chitinophaga horti</name>
    <dbReference type="NCBI Taxonomy" id="2920382"/>
    <lineage>
        <taxon>Bacteria</taxon>
        <taxon>Pseudomonadati</taxon>
        <taxon>Bacteroidota</taxon>
        <taxon>Chitinophagia</taxon>
        <taxon>Chitinophagales</taxon>
        <taxon>Chitinophagaceae</taxon>
        <taxon>Chitinophaga</taxon>
    </lineage>
</organism>
<protein>
    <submittedName>
        <fullName evidence="2">KilA-N domain-containing protein</fullName>
    </submittedName>
</protein>
<name>A0ABY6J5Y8_9BACT</name>
<dbReference type="SMART" id="SM01252">
    <property type="entry name" value="KilA-N"/>
    <property type="match status" value="1"/>
</dbReference>
<dbReference type="EMBL" id="CP107006">
    <property type="protein sequence ID" value="UYQ94915.1"/>
    <property type="molecule type" value="Genomic_DNA"/>
</dbReference>
<dbReference type="Proteomes" id="UP001162741">
    <property type="component" value="Chromosome"/>
</dbReference>
<dbReference type="PROSITE" id="PS51301">
    <property type="entry name" value="KILA_N"/>
    <property type="match status" value="1"/>
</dbReference>
<keyword evidence="3" id="KW-1185">Reference proteome</keyword>
<reference evidence="2" key="1">
    <citation type="submission" date="2022-10" db="EMBL/GenBank/DDBJ databases">
        <title>Chitinophaga sp. nov., isolated from soil.</title>
        <authorList>
            <person name="Jeon C.O."/>
        </authorList>
    </citation>
    <scope>NUCLEOTIDE SEQUENCE</scope>
    <source>
        <strain evidence="2">R8</strain>
    </source>
</reference>
<accession>A0ABY6J5Y8</accession>
<gene>
    <name evidence="2" type="ORF">MKQ68_07390</name>
</gene>
<evidence type="ECO:0000313" key="3">
    <source>
        <dbReference type="Proteomes" id="UP001162741"/>
    </source>
</evidence>
<dbReference type="RefSeq" id="WP_264282732.1">
    <property type="nucleotide sequence ID" value="NZ_CP107006.1"/>
</dbReference>
<dbReference type="Pfam" id="PF04383">
    <property type="entry name" value="KilA-N"/>
    <property type="match status" value="1"/>
</dbReference>
<dbReference type="InterPro" id="IPR017880">
    <property type="entry name" value="KilA_N"/>
</dbReference>
<sequence length="265" mass="29582">MSHKKAILVGDKAITITTLYEATYLSVSDMEKAPFTAERWLCNAAALELLGSWEQLYNPDFDKEVFEVLMGKYTWPTFSVSVKEWCAQTRAIGLYFKPGRNSGLYAHRDIATEFAGWVLPKFKLQLVKALQDSGVQHSEWSFRRSLAATNYKIHSSAVKTILPTPDDKNVYSEEAELINQAVFGQGSREWKAQHPGMAGGGKTIRDYADTHQLIVLSNLESINAVLIRNGLAKEQRYTILRDAALTQLAALQRENGAIASPLKIA</sequence>
<evidence type="ECO:0000259" key="1">
    <source>
        <dbReference type="PROSITE" id="PS51301"/>
    </source>
</evidence>